<proteinExistence type="predicted"/>
<keyword evidence="1" id="KW-0472">Membrane</keyword>
<dbReference type="Proteomes" id="UP000229981">
    <property type="component" value="Unassembled WGS sequence"/>
</dbReference>
<evidence type="ECO:0000313" key="2">
    <source>
        <dbReference type="EMBL" id="PIP88497.1"/>
    </source>
</evidence>
<feature type="transmembrane region" description="Helical" evidence="1">
    <location>
        <begin position="82"/>
        <end position="108"/>
    </location>
</feature>
<sequence length="223" mass="23813">MQDAIFSAANTILSRFFAFIPVFLGALIIFLFGLVLGKWAKALIIKILAAVKLDQVLRKAGLDTYLDKADIRGKVEVFFGELVHWLIILVFSMAAVNVLGLTAVSAVLNSLLSYIPRIISAVLVLTIGVLLAGLVESLIKGAVSQVDIRISRMLAKIASYLVVVVSAMAAINELGIAQSLINTLFIGVVATLSLGIGLAIGLGAKELAAKMLMDWYGKSLKKK</sequence>
<comment type="caution">
    <text evidence="2">The sequence shown here is derived from an EMBL/GenBank/DDBJ whole genome shotgun (WGS) entry which is preliminary data.</text>
</comment>
<dbReference type="InterPro" id="IPR008910">
    <property type="entry name" value="MSC_TM_helix"/>
</dbReference>
<gene>
    <name evidence="2" type="ORF">COW80_00110</name>
</gene>
<feature type="transmembrane region" description="Helical" evidence="1">
    <location>
        <begin position="12"/>
        <end position="36"/>
    </location>
</feature>
<feature type="transmembrane region" description="Helical" evidence="1">
    <location>
        <begin position="114"/>
        <end position="136"/>
    </location>
</feature>
<dbReference type="Pfam" id="PF05552">
    <property type="entry name" value="MS_channel_1st_1"/>
    <property type="match status" value="2"/>
</dbReference>
<dbReference type="AlphaFoldDB" id="A0A2H0E266"/>
<keyword evidence="1" id="KW-1133">Transmembrane helix</keyword>
<dbReference type="Gene3D" id="1.10.287.1260">
    <property type="match status" value="1"/>
</dbReference>
<feature type="transmembrane region" description="Helical" evidence="1">
    <location>
        <begin position="183"/>
        <end position="204"/>
    </location>
</feature>
<feature type="transmembrane region" description="Helical" evidence="1">
    <location>
        <begin position="157"/>
        <end position="177"/>
    </location>
</feature>
<keyword evidence="1" id="KW-0812">Transmembrane</keyword>
<accession>A0A2H0E266</accession>
<evidence type="ECO:0008006" key="4">
    <source>
        <dbReference type="Google" id="ProtNLM"/>
    </source>
</evidence>
<protein>
    <recommendedName>
        <fullName evidence="4">Small-conductance mechanosensitive ion channel</fullName>
    </recommendedName>
</protein>
<organism evidence="2 3">
    <name type="scientific">Candidatus Beckwithbacteria bacterium CG22_combo_CG10-13_8_21_14_all_01_47_9</name>
    <dbReference type="NCBI Taxonomy" id="1974496"/>
    <lineage>
        <taxon>Bacteria</taxon>
        <taxon>Candidatus Beckwithiibacteriota</taxon>
    </lineage>
</organism>
<name>A0A2H0E266_9BACT</name>
<reference evidence="2 3" key="1">
    <citation type="submission" date="2017-09" db="EMBL/GenBank/DDBJ databases">
        <title>Depth-based differentiation of microbial function through sediment-hosted aquifers and enrichment of novel symbionts in the deep terrestrial subsurface.</title>
        <authorList>
            <person name="Probst A.J."/>
            <person name="Ladd B."/>
            <person name="Jarett J.K."/>
            <person name="Geller-Mcgrath D.E."/>
            <person name="Sieber C.M."/>
            <person name="Emerson J.B."/>
            <person name="Anantharaman K."/>
            <person name="Thomas B.C."/>
            <person name="Malmstrom R."/>
            <person name="Stieglmeier M."/>
            <person name="Klingl A."/>
            <person name="Woyke T."/>
            <person name="Ryan C.M."/>
            <person name="Banfield J.F."/>
        </authorList>
    </citation>
    <scope>NUCLEOTIDE SEQUENCE [LARGE SCALE GENOMIC DNA]</scope>
    <source>
        <strain evidence="2">CG22_combo_CG10-13_8_21_14_all_01_47_9</strain>
    </source>
</reference>
<dbReference type="EMBL" id="PCTU01000001">
    <property type="protein sequence ID" value="PIP88497.1"/>
    <property type="molecule type" value="Genomic_DNA"/>
</dbReference>
<evidence type="ECO:0000313" key="3">
    <source>
        <dbReference type="Proteomes" id="UP000229981"/>
    </source>
</evidence>
<evidence type="ECO:0000256" key="1">
    <source>
        <dbReference type="SAM" id="Phobius"/>
    </source>
</evidence>